<reference evidence="1" key="1">
    <citation type="journal article" date="2023" name="IMA Fungus">
        <title>Comparative genomic study of the Penicillium genus elucidates a diverse pangenome and 15 lateral gene transfer events.</title>
        <authorList>
            <person name="Petersen C."/>
            <person name="Sorensen T."/>
            <person name="Nielsen M.R."/>
            <person name="Sondergaard T.E."/>
            <person name="Sorensen J.L."/>
            <person name="Fitzpatrick D.A."/>
            <person name="Frisvad J.C."/>
            <person name="Nielsen K.L."/>
        </authorList>
    </citation>
    <scope>NUCLEOTIDE SEQUENCE</scope>
    <source>
        <strain evidence="1">IBT 17514</strain>
    </source>
</reference>
<name>A0AAD6HXE0_9EURO</name>
<keyword evidence="2" id="KW-1185">Reference proteome</keyword>
<protein>
    <submittedName>
        <fullName evidence="1">Transposon I factor</fullName>
    </submittedName>
</protein>
<reference evidence="1" key="2">
    <citation type="submission" date="2023-01" db="EMBL/GenBank/DDBJ databases">
        <authorList>
            <person name="Petersen C."/>
        </authorList>
    </citation>
    <scope>NUCLEOTIDE SEQUENCE</scope>
    <source>
        <strain evidence="1">IBT 17514</strain>
    </source>
</reference>
<dbReference type="AlphaFoldDB" id="A0AAD6HXE0"/>
<evidence type="ECO:0000313" key="2">
    <source>
        <dbReference type="Proteomes" id="UP001215712"/>
    </source>
</evidence>
<dbReference type="EMBL" id="JAQJAN010000001">
    <property type="protein sequence ID" value="KAJ5741090.1"/>
    <property type="molecule type" value="Genomic_DNA"/>
</dbReference>
<organism evidence="1 2">
    <name type="scientific">Penicillium malachiteum</name>
    <dbReference type="NCBI Taxonomy" id="1324776"/>
    <lineage>
        <taxon>Eukaryota</taxon>
        <taxon>Fungi</taxon>
        <taxon>Dikarya</taxon>
        <taxon>Ascomycota</taxon>
        <taxon>Pezizomycotina</taxon>
        <taxon>Eurotiomycetes</taxon>
        <taxon>Eurotiomycetidae</taxon>
        <taxon>Eurotiales</taxon>
        <taxon>Aspergillaceae</taxon>
        <taxon>Penicillium</taxon>
    </lineage>
</organism>
<evidence type="ECO:0000313" key="1">
    <source>
        <dbReference type="EMBL" id="KAJ5741090.1"/>
    </source>
</evidence>
<comment type="caution">
    <text evidence="1">The sequence shown here is derived from an EMBL/GenBank/DDBJ whole genome shotgun (WGS) entry which is preliminary data.</text>
</comment>
<sequence>MDEYKPEVYQRYYSIRLRHSARNKRQGGAITFVDDYTAWERRSGATFEADKIAIIHFTPKIRKFDHSPFTIKGQTVILGILMDTRLKYKEHITRVASKGLKVVIKLRQLQGLTPATKPILYASVPIKLESLDDITTYHFIK</sequence>
<proteinExistence type="predicted"/>
<accession>A0AAD6HXE0</accession>
<gene>
    <name evidence="1" type="ORF">N7493_000962</name>
</gene>
<dbReference type="Proteomes" id="UP001215712">
    <property type="component" value="Unassembled WGS sequence"/>
</dbReference>